<name>A0A1G5Q1U4_9GAMM</name>
<dbReference type="EMBL" id="FMWD01000003">
    <property type="protein sequence ID" value="SCZ55622.1"/>
    <property type="molecule type" value="Genomic_DNA"/>
</dbReference>
<dbReference type="PRINTS" id="PR00164">
    <property type="entry name" value="ABC2TRNSPORT"/>
</dbReference>
<dbReference type="GO" id="GO:0140359">
    <property type="term" value="F:ABC-type transporter activity"/>
    <property type="evidence" value="ECO:0007669"/>
    <property type="project" value="InterPro"/>
</dbReference>
<feature type="transmembrane region" description="Helical" evidence="8">
    <location>
        <begin position="221"/>
        <end position="247"/>
    </location>
</feature>
<gene>
    <name evidence="10" type="ORF">SAMN03097708_01164</name>
</gene>
<dbReference type="OrthoDB" id="9808686at2"/>
<dbReference type="Gene3D" id="3.40.1710.10">
    <property type="entry name" value="abc type-2 transporter like domain"/>
    <property type="match status" value="1"/>
</dbReference>
<dbReference type="InterPro" id="IPR000412">
    <property type="entry name" value="ABC_2_transport"/>
</dbReference>
<feature type="transmembrane region" description="Helical" evidence="8">
    <location>
        <begin position="289"/>
        <end position="309"/>
    </location>
</feature>
<dbReference type="Pfam" id="PF12698">
    <property type="entry name" value="ABC2_membrane_3"/>
    <property type="match status" value="1"/>
</dbReference>
<dbReference type="InterPro" id="IPR047817">
    <property type="entry name" value="ABC2_TM_bact-type"/>
</dbReference>
<keyword evidence="5 8" id="KW-0812">Transmembrane</keyword>
<dbReference type="RefSeq" id="WP_092993839.1">
    <property type="nucleotide sequence ID" value="NZ_FMWD01000003.1"/>
</dbReference>
<dbReference type="PROSITE" id="PS51012">
    <property type="entry name" value="ABC_TM2"/>
    <property type="match status" value="1"/>
</dbReference>
<keyword evidence="6 8" id="KW-1133">Transmembrane helix</keyword>
<evidence type="ECO:0000256" key="6">
    <source>
        <dbReference type="ARBA" id="ARBA00022989"/>
    </source>
</evidence>
<keyword evidence="4 8" id="KW-1003">Cell membrane</keyword>
<feature type="transmembrane region" description="Helical" evidence="8">
    <location>
        <begin position="259"/>
        <end position="277"/>
    </location>
</feature>
<dbReference type="InterPro" id="IPR051449">
    <property type="entry name" value="ABC-2_transporter_component"/>
</dbReference>
<evidence type="ECO:0000256" key="1">
    <source>
        <dbReference type="ARBA" id="ARBA00004651"/>
    </source>
</evidence>
<keyword evidence="3 8" id="KW-0813">Transport</keyword>
<protein>
    <recommendedName>
        <fullName evidence="8">Transport permease protein</fullName>
    </recommendedName>
</protein>
<sequence>MLSWLRVLALVRKEFLAILKDPKSRFVVIGPPLIQLVVFGYAATFDLNNIPFAVYNEDRGSYSRDLVSAFDGSPTFNKVAVLNADREIAPRVESQEVLLVLRIGPHFSDDLLKGEPARVQVIIDGRNSNTAMIALNYARTVIRDFNDQVLAERGAAGAPAELIVRAWYNPNLESRWFIVPGIVGLLTLVVTLLVTALSVAREREQGTFDQLLVTPLRPVEILIGKATPGFLIGLIEAAVVISVALLWFEVPFRSTVLTLYTGVVLFLLSAVGVGLMISSLSVTQQQGLLGAFLFMVPAIILSGFATPIANMPEVVQAVTLVNPLRYFMVILRSTFLEGASFEALIPQFWPMAVIGLISMALAGWLFRHRMY</sequence>
<comment type="caution">
    <text evidence="8">Lacks conserved residue(s) required for the propagation of feature annotation.</text>
</comment>
<evidence type="ECO:0000259" key="9">
    <source>
        <dbReference type="PROSITE" id="PS51012"/>
    </source>
</evidence>
<keyword evidence="7 8" id="KW-0472">Membrane</keyword>
<feature type="transmembrane region" description="Helical" evidence="8">
    <location>
        <begin position="176"/>
        <end position="200"/>
    </location>
</feature>
<dbReference type="STRING" id="415747.SAMN03097708_01164"/>
<organism evidence="10 11">
    <name type="scientific">Thiohalomonas denitrificans</name>
    <dbReference type="NCBI Taxonomy" id="415747"/>
    <lineage>
        <taxon>Bacteria</taxon>
        <taxon>Pseudomonadati</taxon>
        <taxon>Pseudomonadota</taxon>
        <taxon>Gammaproteobacteria</taxon>
        <taxon>Thiohalomonadales</taxon>
        <taxon>Thiohalomonadaceae</taxon>
        <taxon>Thiohalomonas</taxon>
    </lineage>
</organism>
<dbReference type="AlphaFoldDB" id="A0A1G5Q1U4"/>
<evidence type="ECO:0000256" key="2">
    <source>
        <dbReference type="ARBA" id="ARBA00007783"/>
    </source>
</evidence>
<dbReference type="GO" id="GO:0043190">
    <property type="term" value="C:ATP-binding cassette (ABC) transporter complex"/>
    <property type="evidence" value="ECO:0007669"/>
    <property type="project" value="InterPro"/>
</dbReference>
<dbReference type="Proteomes" id="UP000199648">
    <property type="component" value="Unassembled WGS sequence"/>
</dbReference>
<evidence type="ECO:0000256" key="5">
    <source>
        <dbReference type="ARBA" id="ARBA00022692"/>
    </source>
</evidence>
<evidence type="ECO:0000256" key="3">
    <source>
        <dbReference type="ARBA" id="ARBA00022448"/>
    </source>
</evidence>
<dbReference type="PANTHER" id="PTHR30294:SF44">
    <property type="entry name" value="MULTIDRUG ABC TRANSPORTER PERMEASE YBHR-RELATED"/>
    <property type="match status" value="1"/>
</dbReference>
<evidence type="ECO:0000256" key="4">
    <source>
        <dbReference type="ARBA" id="ARBA00022475"/>
    </source>
</evidence>
<proteinExistence type="inferred from homology"/>
<dbReference type="InterPro" id="IPR013525">
    <property type="entry name" value="ABC2_TM"/>
</dbReference>
<reference evidence="10 11" key="1">
    <citation type="submission" date="2016-10" db="EMBL/GenBank/DDBJ databases">
        <authorList>
            <person name="de Groot N.N."/>
        </authorList>
    </citation>
    <scope>NUCLEOTIDE SEQUENCE [LARGE SCALE GENOMIC DNA]</scope>
    <source>
        <strain evidence="10 11">HLD2</strain>
    </source>
</reference>
<dbReference type="PANTHER" id="PTHR30294">
    <property type="entry name" value="MEMBRANE COMPONENT OF ABC TRANSPORTER YHHJ-RELATED"/>
    <property type="match status" value="1"/>
</dbReference>
<keyword evidence="11" id="KW-1185">Reference proteome</keyword>
<evidence type="ECO:0000256" key="8">
    <source>
        <dbReference type="RuleBase" id="RU361157"/>
    </source>
</evidence>
<evidence type="ECO:0000313" key="10">
    <source>
        <dbReference type="EMBL" id="SCZ55622.1"/>
    </source>
</evidence>
<accession>A0A1G5Q1U4</accession>
<comment type="subcellular location">
    <subcellularLocation>
        <location evidence="8">Cell inner membrane</location>
        <topology evidence="8">Multi-pass membrane protein</topology>
    </subcellularLocation>
    <subcellularLocation>
        <location evidence="1">Cell membrane</location>
        <topology evidence="1">Multi-pass membrane protein</topology>
    </subcellularLocation>
</comment>
<feature type="transmembrane region" description="Helical" evidence="8">
    <location>
        <begin position="348"/>
        <end position="366"/>
    </location>
</feature>
<feature type="domain" description="ABC transmembrane type-2" evidence="9">
    <location>
        <begin position="135"/>
        <end position="369"/>
    </location>
</feature>
<comment type="similarity">
    <text evidence="2 8">Belongs to the ABC-2 integral membrane protein family.</text>
</comment>
<evidence type="ECO:0000256" key="7">
    <source>
        <dbReference type="ARBA" id="ARBA00023136"/>
    </source>
</evidence>
<evidence type="ECO:0000313" key="11">
    <source>
        <dbReference type="Proteomes" id="UP000199648"/>
    </source>
</evidence>